<evidence type="ECO:0000256" key="8">
    <source>
        <dbReference type="SAM" id="MobiDB-lite"/>
    </source>
</evidence>
<gene>
    <name evidence="10" type="ORF">ZOSMA_125G00100</name>
</gene>
<evidence type="ECO:0000256" key="3">
    <source>
        <dbReference type="ARBA" id="ARBA00013194"/>
    </source>
</evidence>
<dbReference type="PANTHER" id="PTHR30560:SF4">
    <property type="entry name" value="OS01G0894700 PROTEIN"/>
    <property type="match status" value="1"/>
</dbReference>
<dbReference type="EC" id="5.2.1.8" evidence="3"/>
<comment type="caution">
    <text evidence="10">The sequence shown here is derived from an EMBL/GenBank/DDBJ whole genome shotgun (WGS) entry which is preliminary data.</text>
</comment>
<evidence type="ECO:0000313" key="10">
    <source>
        <dbReference type="EMBL" id="KMZ74547.1"/>
    </source>
</evidence>
<dbReference type="SUPFAM" id="SSF102735">
    <property type="entry name" value="Trigger factor ribosome-binding domain"/>
    <property type="match status" value="1"/>
</dbReference>
<keyword evidence="11" id="KW-1185">Reference proteome</keyword>
<dbReference type="GO" id="GO:0015031">
    <property type="term" value="P:protein transport"/>
    <property type="evidence" value="ECO:0007669"/>
    <property type="project" value="InterPro"/>
</dbReference>
<dbReference type="FunFam" id="3.30.70.1050:FF:000004">
    <property type="entry name" value="Trigger factor"/>
    <property type="match status" value="1"/>
</dbReference>
<evidence type="ECO:0000256" key="4">
    <source>
        <dbReference type="ARBA" id="ARBA00023110"/>
    </source>
</evidence>
<name>A0A0K9Q1Z2_ZOSMR</name>
<protein>
    <recommendedName>
        <fullName evidence="3">peptidylprolyl isomerase</fullName>
        <ecNumber evidence="3">5.2.1.8</ecNumber>
    </recommendedName>
</protein>
<dbReference type="InterPro" id="IPR005215">
    <property type="entry name" value="Trig_fac"/>
</dbReference>
<dbReference type="InterPro" id="IPR036611">
    <property type="entry name" value="Trigger_fac_ribosome-bd_sf"/>
</dbReference>
<dbReference type="GO" id="GO:0003755">
    <property type="term" value="F:peptidyl-prolyl cis-trans isomerase activity"/>
    <property type="evidence" value="ECO:0000318"/>
    <property type="project" value="GO_Central"/>
</dbReference>
<dbReference type="Proteomes" id="UP000036987">
    <property type="component" value="Unassembled WGS sequence"/>
</dbReference>
<dbReference type="GO" id="GO:0044183">
    <property type="term" value="F:protein folding chaperone"/>
    <property type="evidence" value="ECO:0000318"/>
    <property type="project" value="GO_Central"/>
</dbReference>
<dbReference type="OMA" id="DKMQVRV"/>
<feature type="domain" description="Trigger factor ribosome-binding bacterial" evidence="9">
    <location>
        <begin position="108"/>
        <end position="234"/>
    </location>
</feature>
<dbReference type="Pfam" id="PF05697">
    <property type="entry name" value="Trigger_N"/>
    <property type="match status" value="1"/>
</dbReference>
<evidence type="ECO:0000256" key="6">
    <source>
        <dbReference type="ARBA" id="ARBA00023235"/>
    </source>
</evidence>
<dbReference type="EMBL" id="LFYR01000277">
    <property type="protein sequence ID" value="KMZ74547.1"/>
    <property type="molecule type" value="Genomic_DNA"/>
</dbReference>
<sequence length="252" mass="27786">MATAMAFSTDFHSIKLDQRLCNLLTPRARRKMGSVNFSQINGGISISKVMPNFGAVPNVLSRRVSFTQFRDNRSLPFQLSASTTSSSGLDESVKDKKKSVLSLGDVKISIGSRDDETIQVRVDLTGEQTEKAFDDMLMSLARTAPPIPGFRRSKGGKTSSNVPKGFLLQALGRDRVTKFLIQELITTTIEDFVEREQIKVKTELSTTQTAEELESAFSPGSDFGFDATLQLENEEDGAKDEEKQSEMSTIDV</sequence>
<organism evidence="10 11">
    <name type="scientific">Zostera marina</name>
    <name type="common">Eelgrass</name>
    <dbReference type="NCBI Taxonomy" id="29655"/>
    <lineage>
        <taxon>Eukaryota</taxon>
        <taxon>Viridiplantae</taxon>
        <taxon>Streptophyta</taxon>
        <taxon>Embryophyta</taxon>
        <taxon>Tracheophyta</taxon>
        <taxon>Spermatophyta</taxon>
        <taxon>Magnoliopsida</taxon>
        <taxon>Liliopsida</taxon>
        <taxon>Zosteraceae</taxon>
        <taxon>Zostera</taxon>
    </lineage>
</organism>
<evidence type="ECO:0000259" key="9">
    <source>
        <dbReference type="Pfam" id="PF05697"/>
    </source>
</evidence>
<dbReference type="GO" id="GO:0043022">
    <property type="term" value="F:ribosome binding"/>
    <property type="evidence" value="ECO:0000318"/>
    <property type="project" value="GO_Central"/>
</dbReference>
<evidence type="ECO:0000256" key="7">
    <source>
        <dbReference type="ARBA" id="ARBA00024849"/>
    </source>
</evidence>
<comment type="catalytic activity">
    <reaction evidence="1">
        <text>[protein]-peptidylproline (omega=180) = [protein]-peptidylproline (omega=0)</text>
        <dbReference type="Rhea" id="RHEA:16237"/>
        <dbReference type="Rhea" id="RHEA-COMP:10747"/>
        <dbReference type="Rhea" id="RHEA-COMP:10748"/>
        <dbReference type="ChEBI" id="CHEBI:83833"/>
        <dbReference type="ChEBI" id="CHEBI:83834"/>
        <dbReference type="EC" id="5.2.1.8"/>
    </reaction>
</comment>
<dbReference type="AlphaFoldDB" id="A0A0K9Q1Z2"/>
<dbReference type="GO" id="GO:0043335">
    <property type="term" value="P:protein unfolding"/>
    <property type="evidence" value="ECO:0000318"/>
    <property type="project" value="GO_Central"/>
</dbReference>
<dbReference type="InterPro" id="IPR008881">
    <property type="entry name" value="Trigger_fac_ribosome-bd_bac"/>
</dbReference>
<evidence type="ECO:0000256" key="2">
    <source>
        <dbReference type="ARBA" id="ARBA00005464"/>
    </source>
</evidence>
<keyword evidence="4" id="KW-0697">Rotamase</keyword>
<evidence type="ECO:0000313" key="11">
    <source>
        <dbReference type="Proteomes" id="UP000036987"/>
    </source>
</evidence>
<reference evidence="11" key="1">
    <citation type="journal article" date="2016" name="Nature">
        <title>The genome of the seagrass Zostera marina reveals angiosperm adaptation to the sea.</title>
        <authorList>
            <person name="Olsen J.L."/>
            <person name="Rouze P."/>
            <person name="Verhelst B."/>
            <person name="Lin Y.-C."/>
            <person name="Bayer T."/>
            <person name="Collen J."/>
            <person name="Dattolo E."/>
            <person name="De Paoli E."/>
            <person name="Dittami S."/>
            <person name="Maumus F."/>
            <person name="Michel G."/>
            <person name="Kersting A."/>
            <person name="Lauritano C."/>
            <person name="Lohaus R."/>
            <person name="Toepel M."/>
            <person name="Tonon T."/>
            <person name="Vanneste K."/>
            <person name="Amirebrahimi M."/>
            <person name="Brakel J."/>
            <person name="Bostroem C."/>
            <person name="Chovatia M."/>
            <person name="Grimwood J."/>
            <person name="Jenkins J.W."/>
            <person name="Jueterbock A."/>
            <person name="Mraz A."/>
            <person name="Stam W.T."/>
            <person name="Tice H."/>
            <person name="Bornberg-Bauer E."/>
            <person name="Green P.J."/>
            <person name="Pearson G.A."/>
            <person name="Procaccini G."/>
            <person name="Duarte C.M."/>
            <person name="Schmutz J."/>
            <person name="Reusch T.B.H."/>
            <person name="Van de Peer Y."/>
        </authorList>
    </citation>
    <scope>NUCLEOTIDE SEQUENCE [LARGE SCALE GENOMIC DNA]</scope>
    <source>
        <strain evidence="11">cv. Finnish</strain>
    </source>
</reference>
<comment type="function">
    <text evidence="7">Involved in protein export. Acts as a chaperone by maintaining the newly synthesized protein in an open conformation. Functions as a peptidyl-prolyl cis-trans isomerase.</text>
</comment>
<keyword evidence="5" id="KW-0143">Chaperone</keyword>
<dbReference type="OrthoDB" id="1918792at2759"/>
<dbReference type="Gene3D" id="3.30.70.1050">
    <property type="entry name" value="Trigger factor ribosome-binding domain"/>
    <property type="match status" value="1"/>
</dbReference>
<comment type="similarity">
    <text evidence="2">Belongs to the FKBP-type PPIase family. Tig subfamily.</text>
</comment>
<dbReference type="PANTHER" id="PTHR30560">
    <property type="entry name" value="TRIGGER FACTOR CHAPERONE AND PEPTIDYL-PROLYL CIS/TRANS ISOMERASE"/>
    <property type="match status" value="1"/>
</dbReference>
<dbReference type="GO" id="GO:0051083">
    <property type="term" value="P:'de novo' cotranslational protein folding"/>
    <property type="evidence" value="ECO:0000318"/>
    <property type="project" value="GO_Central"/>
</dbReference>
<accession>A0A0K9Q1Z2</accession>
<keyword evidence="6" id="KW-0413">Isomerase</keyword>
<proteinExistence type="inferred from homology"/>
<evidence type="ECO:0000256" key="1">
    <source>
        <dbReference type="ARBA" id="ARBA00000971"/>
    </source>
</evidence>
<evidence type="ECO:0000256" key="5">
    <source>
        <dbReference type="ARBA" id="ARBA00023186"/>
    </source>
</evidence>
<feature type="region of interest" description="Disordered" evidence="8">
    <location>
        <begin position="215"/>
        <end position="252"/>
    </location>
</feature>